<dbReference type="AlphaFoldDB" id="A0A1V1H724"/>
<dbReference type="PANTHER" id="PTHR34777:SF14">
    <property type="entry name" value="VQ DOMAIN-CONTAINING PROTEIN"/>
    <property type="match status" value="1"/>
</dbReference>
<dbReference type="Pfam" id="PF05678">
    <property type="entry name" value="VQ"/>
    <property type="match status" value="1"/>
</dbReference>
<evidence type="ECO:0000259" key="1">
    <source>
        <dbReference type="Pfam" id="PF05678"/>
    </source>
</evidence>
<dbReference type="InterPro" id="IPR039608">
    <property type="entry name" value="VQ_1/10"/>
</dbReference>
<proteinExistence type="predicted"/>
<reference evidence="2" key="1">
    <citation type="submission" date="2009-05" db="EMBL/GenBank/DDBJ databases">
        <title>Oryza sativa Japonica Group genomic DNA, chromosome 6, BAC clone:KMK0024M20, cultivar:Khau Mac Kho.</title>
        <authorList>
            <person name="Matsumoto T."/>
            <person name="Wu J."/>
            <person name="Kanamori H."/>
        </authorList>
    </citation>
    <scope>NUCLEOTIDE SEQUENCE</scope>
    <source>
        <strain evidence="2">W1413</strain>
    </source>
</reference>
<dbReference type="EMBL" id="AP011464">
    <property type="protein sequence ID" value="BAX24877.1"/>
    <property type="molecule type" value="Genomic_DNA"/>
</dbReference>
<sequence length="156" mass="15909">MGIRPDQAGGELGAAAAAAKGKRRREEVKVTHIVTARVSADEASFRDVVQRLTGKDSAAARAAAVAGSAGNGRLLLVGGDAAGVLPSSEEKMKRCVPVDEEGKGIAGGAAAAANQAGRRAISAAWVIDGDTHCPVFLPRRRPVPPGLFVVVAVRHS</sequence>
<organism evidence="2">
    <name type="scientific">Oryza longistaminata</name>
    <name type="common">Longstamen rice</name>
    <dbReference type="NCBI Taxonomy" id="4528"/>
    <lineage>
        <taxon>Eukaryota</taxon>
        <taxon>Viridiplantae</taxon>
        <taxon>Streptophyta</taxon>
        <taxon>Embryophyta</taxon>
        <taxon>Tracheophyta</taxon>
        <taxon>Spermatophyta</taxon>
        <taxon>Magnoliopsida</taxon>
        <taxon>Liliopsida</taxon>
        <taxon>Poales</taxon>
        <taxon>Poaceae</taxon>
        <taxon>BOP clade</taxon>
        <taxon>Oryzoideae</taxon>
        <taxon>Oryzeae</taxon>
        <taxon>Oryzinae</taxon>
        <taxon>Oryza</taxon>
    </lineage>
</organism>
<protein>
    <recommendedName>
        <fullName evidence="1">VQ domain-containing protein</fullName>
    </recommendedName>
</protein>
<gene>
    <name evidence="2" type="primary">OLONGa0030M03.5</name>
</gene>
<dbReference type="PANTHER" id="PTHR34777">
    <property type="entry name" value="VQ MOTIF-CONTAINING PROTEIN 10"/>
    <property type="match status" value="1"/>
</dbReference>
<dbReference type="InterPro" id="IPR008889">
    <property type="entry name" value="VQ"/>
</dbReference>
<evidence type="ECO:0000313" key="2">
    <source>
        <dbReference type="EMBL" id="BAX24877.1"/>
    </source>
</evidence>
<name>A0A1V1H724_ORYLO</name>
<feature type="domain" description="VQ" evidence="1">
    <location>
        <begin position="37"/>
        <end position="58"/>
    </location>
</feature>
<accession>A0A1V1H724</accession>